<dbReference type="Proteomes" id="UP000199438">
    <property type="component" value="Unassembled WGS sequence"/>
</dbReference>
<dbReference type="AlphaFoldDB" id="A0A1I1GGQ9"/>
<dbReference type="Gene3D" id="1.10.1740.10">
    <property type="match status" value="1"/>
</dbReference>
<keyword evidence="5" id="KW-0804">Transcription</keyword>
<gene>
    <name evidence="8" type="ORF">SAMN04487907_102266</name>
</gene>
<evidence type="ECO:0000313" key="9">
    <source>
        <dbReference type="Proteomes" id="UP000199438"/>
    </source>
</evidence>
<dbReference type="GO" id="GO:0016987">
    <property type="term" value="F:sigma factor activity"/>
    <property type="evidence" value="ECO:0007669"/>
    <property type="project" value="UniProtKB-KW"/>
</dbReference>
<keyword evidence="9" id="KW-1185">Reference proteome</keyword>
<sequence>MKEQTFLNIINPFKDKIYRLALRLLTSKEAAQDATQDVIIKLWNQQDKINDYANVEAFAMTVTKNYCYDQLKLKQNNNLRIVHTNYDNNEISGQRQLELKDEMQWINEILKTLPEQQQAIFQLRDVEHYEFEEICKIMKMKNTAVRVALSRARKKIKESLIKQHSYGIG</sequence>
<dbReference type="InterPro" id="IPR007627">
    <property type="entry name" value="RNA_pol_sigma70_r2"/>
</dbReference>
<dbReference type="InterPro" id="IPR013324">
    <property type="entry name" value="RNA_pol_sigma_r3/r4-like"/>
</dbReference>
<feature type="domain" description="RNA polymerase sigma factor 70 region 4 type 2" evidence="7">
    <location>
        <begin position="104"/>
        <end position="156"/>
    </location>
</feature>
<organism evidence="8 9">
    <name type="scientific">Zunongwangia mangrovi</name>
    <dbReference type="NCBI Taxonomy" id="1334022"/>
    <lineage>
        <taxon>Bacteria</taxon>
        <taxon>Pseudomonadati</taxon>
        <taxon>Bacteroidota</taxon>
        <taxon>Flavobacteriia</taxon>
        <taxon>Flavobacteriales</taxon>
        <taxon>Flavobacteriaceae</taxon>
        <taxon>Zunongwangia</taxon>
    </lineage>
</organism>
<dbReference type="Pfam" id="PF04542">
    <property type="entry name" value="Sigma70_r2"/>
    <property type="match status" value="1"/>
</dbReference>
<dbReference type="STRING" id="1334022.SAMN04487907_102266"/>
<dbReference type="PANTHER" id="PTHR43133">
    <property type="entry name" value="RNA POLYMERASE ECF-TYPE SIGMA FACTO"/>
    <property type="match status" value="1"/>
</dbReference>
<keyword evidence="2" id="KW-0805">Transcription regulation</keyword>
<evidence type="ECO:0000259" key="7">
    <source>
        <dbReference type="Pfam" id="PF08281"/>
    </source>
</evidence>
<dbReference type="InterPro" id="IPR014284">
    <property type="entry name" value="RNA_pol_sigma-70_dom"/>
</dbReference>
<dbReference type="SUPFAM" id="SSF88659">
    <property type="entry name" value="Sigma3 and sigma4 domains of RNA polymerase sigma factors"/>
    <property type="match status" value="1"/>
</dbReference>
<dbReference type="GO" id="GO:0006352">
    <property type="term" value="P:DNA-templated transcription initiation"/>
    <property type="evidence" value="ECO:0007669"/>
    <property type="project" value="InterPro"/>
</dbReference>
<evidence type="ECO:0000313" key="8">
    <source>
        <dbReference type="EMBL" id="SFC10734.1"/>
    </source>
</evidence>
<dbReference type="Pfam" id="PF08281">
    <property type="entry name" value="Sigma70_r4_2"/>
    <property type="match status" value="1"/>
</dbReference>
<name>A0A1I1GGQ9_9FLAO</name>
<keyword evidence="4" id="KW-0238">DNA-binding</keyword>
<dbReference type="InterPro" id="IPR013249">
    <property type="entry name" value="RNA_pol_sigma70_r4_t2"/>
</dbReference>
<dbReference type="NCBIfam" id="TIGR02937">
    <property type="entry name" value="sigma70-ECF"/>
    <property type="match status" value="1"/>
</dbReference>
<accession>A0A1I1GGQ9</accession>
<dbReference type="Gene3D" id="1.10.10.10">
    <property type="entry name" value="Winged helix-like DNA-binding domain superfamily/Winged helix DNA-binding domain"/>
    <property type="match status" value="1"/>
</dbReference>
<evidence type="ECO:0000256" key="3">
    <source>
        <dbReference type="ARBA" id="ARBA00023082"/>
    </source>
</evidence>
<dbReference type="EMBL" id="FOKV01000002">
    <property type="protein sequence ID" value="SFC10734.1"/>
    <property type="molecule type" value="Genomic_DNA"/>
</dbReference>
<dbReference type="GO" id="GO:0003677">
    <property type="term" value="F:DNA binding"/>
    <property type="evidence" value="ECO:0007669"/>
    <property type="project" value="UniProtKB-KW"/>
</dbReference>
<proteinExistence type="inferred from homology"/>
<feature type="domain" description="RNA polymerase sigma-70 region 2" evidence="6">
    <location>
        <begin position="11"/>
        <end position="72"/>
    </location>
</feature>
<dbReference type="RefSeq" id="WP_092541181.1">
    <property type="nucleotide sequence ID" value="NZ_FOKV01000002.1"/>
</dbReference>
<reference evidence="9" key="1">
    <citation type="submission" date="2016-10" db="EMBL/GenBank/DDBJ databases">
        <authorList>
            <person name="Varghese N."/>
            <person name="Submissions S."/>
        </authorList>
    </citation>
    <scope>NUCLEOTIDE SEQUENCE [LARGE SCALE GENOMIC DNA]</scope>
    <source>
        <strain evidence="9">DSM 24499</strain>
    </source>
</reference>
<dbReference type="InterPro" id="IPR013325">
    <property type="entry name" value="RNA_pol_sigma_r2"/>
</dbReference>
<comment type="similarity">
    <text evidence="1">Belongs to the sigma-70 factor family. ECF subfamily.</text>
</comment>
<dbReference type="PANTHER" id="PTHR43133:SF8">
    <property type="entry name" value="RNA POLYMERASE SIGMA FACTOR HI_1459-RELATED"/>
    <property type="match status" value="1"/>
</dbReference>
<dbReference type="InterPro" id="IPR036388">
    <property type="entry name" value="WH-like_DNA-bd_sf"/>
</dbReference>
<keyword evidence="3" id="KW-0731">Sigma factor</keyword>
<dbReference type="SUPFAM" id="SSF88946">
    <property type="entry name" value="Sigma2 domain of RNA polymerase sigma factors"/>
    <property type="match status" value="1"/>
</dbReference>
<protein>
    <submittedName>
        <fullName evidence="8">RNA polymerase sigma-70 factor, ECF subfamily</fullName>
    </submittedName>
</protein>
<evidence type="ECO:0000256" key="2">
    <source>
        <dbReference type="ARBA" id="ARBA00023015"/>
    </source>
</evidence>
<evidence type="ECO:0000256" key="4">
    <source>
        <dbReference type="ARBA" id="ARBA00023125"/>
    </source>
</evidence>
<dbReference type="CDD" id="cd06171">
    <property type="entry name" value="Sigma70_r4"/>
    <property type="match status" value="1"/>
</dbReference>
<evidence type="ECO:0000259" key="6">
    <source>
        <dbReference type="Pfam" id="PF04542"/>
    </source>
</evidence>
<dbReference type="OrthoDB" id="795989at2"/>
<dbReference type="InterPro" id="IPR039425">
    <property type="entry name" value="RNA_pol_sigma-70-like"/>
</dbReference>
<evidence type="ECO:0000256" key="1">
    <source>
        <dbReference type="ARBA" id="ARBA00010641"/>
    </source>
</evidence>
<evidence type="ECO:0000256" key="5">
    <source>
        <dbReference type="ARBA" id="ARBA00023163"/>
    </source>
</evidence>